<dbReference type="EMBL" id="HBGA01141119">
    <property type="protein sequence ID" value="CAD9040622.1"/>
    <property type="molecule type" value="Transcribed_RNA"/>
</dbReference>
<name>A0A7S1NTW7_9EUGL</name>
<feature type="compositionally biased region" description="Polar residues" evidence="1">
    <location>
        <begin position="87"/>
        <end position="97"/>
    </location>
</feature>
<dbReference type="PANTHER" id="PTHR12463">
    <property type="entry name" value="OXYGENASE-RELATED"/>
    <property type="match status" value="1"/>
</dbReference>
<protein>
    <recommendedName>
        <fullName evidence="2">Fe2OG dioxygenase domain-containing protein</fullName>
    </recommendedName>
</protein>
<proteinExistence type="predicted"/>
<dbReference type="Pfam" id="PF13532">
    <property type="entry name" value="2OG-FeII_Oxy_2"/>
    <property type="match status" value="1"/>
</dbReference>
<feature type="compositionally biased region" description="Polar residues" evidence="1">
    <location>
        <begin position="63"/>
        <end position="78"/>
    </location>
</feature>
<dbReference type="PROSITE" id="PS51471">
    <property type="entry name" value="FE2OG_OXY"/>
    <property type="match status" value="1"/>
</dbReference>
<dbReference type="InterPro" id="IPR027450">
    <property type="entry name" value="AlkB-like"/>
</dbReference>
<evidence type="ECO:0000313" key="3">
    <source>
        <dbReference type="EMBL" id="CAD9040622.1"/>
    </source>
</evidence>
<dbReference type="SUPFAM" id="SSF51197">
    <property type="entry name" value="Clavaminate synthase-like"/>
    <property type="match status" value="1"/>
</dbReference>
<reference evidence="3" key="1">
    <citation type="submission" date="2021-01" db="EMBL/GenBank/DDBJ databases">
        <authorList>
            <person name="Corre E."/>
            <person name="Pelletier E."/>
            <person name="Niang G."/>
            <person name="Scheremetjew M."/>
            <person name="Finn R."/>
            <person name="Kale V."/>
            <person name="Holt S."/>
            <person name="Cochrane G."/>
            <person name="Meng A."/>
            <person name="Brown T."/>
            <person name="Cohen L."/>
        </authorList>
    </citation>
    <scope>NUCLEOTIDE SEQUENCE</scope>
    <source>
        <strain evidence="3">NIES-381</strain>
    </source>
</reference>
<sequence>MGDLALPDIINPQERGPQEVQQGEREATPDEESNKEEADHTNANQHDQQAPSQHEEEVDPSRQLFSTPNRQHNNQEGDTPSEEGGNKSATTPPAENSQLPLNQEAHMQGFTLPLPLSKPIMFTSPTEYVRYADEKKVDKGPPIQTFTYLYSSSEHHDKPGKLLVNSYTKLLPTQAQEVLWNIEPWNLHVGGDELLNAFKVPEMRGDNLSSYHYAPYMARPHENLVALFKEHHSFFLQPPRFNQVPHGWGKDVLTETSWVEAVVKAIEDVVRTTHIKPKGWIVFELGDPNIKACDLLGSQNHVKFRILRKHVTTVQRFTRVAPLVPRWHDSKVRVANMLVQSTPFVAILLKPFANETGNALPIAPQDHALAAGFPKRRFLESMEVSESMPESHLRFDIHPSLLSQERKLTTRDFYQFVNGFFTPDGQNVDWKTENAVYPFENALLTTFPQRNPRAMVQNGGYIRYDYKLPTIIADPLMKAVTSSQMFLSGKVFAMDMSRFSAANSYFVQPTRETFTAHEGEWTPSEVLTAVLGHIPGGQSKAKLLGSTIRTTSSVSFIIDLSDLAADDNLSQEQTFSRHMFFQVGLLVYRTTNATLVRHTQRTPTWSLLPTRPATIITQPAKEQNAPHLVYLQCPESLSTREVKTTAALIGKFEKFAYHSSLGQCTVLYSVTYSNTDSVALAHKLIIEDVVFLPNVDLPHRKKELLILNTELHEADQELEAIIHAGALLGSRDTILKLQELERRIIDVVEKLSIHEWHVEEPTSVPVPSSFPCVPAIKASRNRADRALCLTNPHAQPRDSRYMMSPSKYKPTDKALQLVADMENMVHVEAPEGLEWVPNFLTEAEESFLLAWADTLTWDSDVPTRDTIQFGFKFNYNTHELEKGRPWPKELDGLVDKLKPYMKGKPINQCIANRTVPPQGFGRHKDDDKFDDPIAIVSTNGGANIVFIHRDGTRYHVARSQRLSLLVMSGESRYQYVHAIPEGVDDPWDGKLIPRRMRISWTVRSVMDVSMFDD</sequence>
<evidence type="ECO:0000259" key="2">
    <source>
        <dbReference type="PROSITE" id="PS51471"/>
    </source>
</evidence>
<dbReference type="AlphaFoldDB" id="A0A7S1NTW7"/>
<dbReference type="InterPro" id="IPR037151">
    <property type="entry name" value="AlkB-like_sf"/>
</dbReference>
<dbReference type="Gene3D" id="2.60.120.590">
    <property type="entry name" value="Alpha-ketoglutarate-dependent dioxygenase AlkB-like"/>
    <property type="match status" value="1"/>
</dbReference>
<dbReference type="GO" id="GO:0016491">
    <property type="term" value="F:oxidoreductase activity"/>
    <property type="evidence" value="ECO:0007669"/>
    <property type="project" value="TreeGrafter"/>
</dbReference>
<evidence type="ECO:0000256" key="1">
    <source>
        <dbReference type="SAM" id="MobiDB-lite"/>
    </source>
</evidence>
<dbReference type="InterPro" id="IPR032857">
    <property type="entry name" value="ALKBH4"/>
</dbReference>
<dbReference type="GO" id="GO:0032451">
    <property type="term" value="F:demethylase activity"/>
    <property type="evidence" value="ECO:0007669"/>
    <property type="project" value="TreeGrafter"/>
</dbReference>
<dbReference type="GO" id="GO:0070988">
    <property type="term" value="P:demethylation"/>
    <property type="evidence" value="ECO:0007669"/>
    <property type="project" value="InterPro"/>
</dbReference>
<gene>
    <name evidence="3" type="ORF">EGYM00392_LOCUS51789</name>
</gene>
<feature type="compositionally biased region" description="Polar residues" evidence="1">
    <location>
        <begin position="41"/>
        <end position="52"/>
    </location>
</feature>
<feature type="region of interest" description="Disordered" evidence="1">
    <location>
        <begin position="1"/>
        <end position="97"/>
    </location>
</feature>
<accession>A0A7S1NTW7</accession>
<organism evidence="3">
    <name type="scientific">Eutreptiella gymnastica</name>
    <dbReference type="NCBI Taxonomy" id="73025"/>
    <lineage>
        <taxon>Eukaryota</taxon>
        <taxon>Discoba</taxon>
        <taxon>Euglenozoa</taxon>
        <taxon>Euglenida</taxon>
        <taxon>Spirocuta</taxon>
        <taxon>Euglenophyceae</taxon>
        <taxon>Eutreptiales</taxon>
        <taxon>Eutreptiaceae</taxon>
        <taxon>Eutreptiella</taxon>
    </lineage>
</organism>
<feature type="domain" description="Fe2OG dioxygenase" evidence="2">
    <location>
        <begin position="905"/>
        <end position="1006"/>
    </location>
</feature>
<dbReference type="PANTHER" id="PTHR12463:SF1">
    <property type="entry name" value="2-OXOGLUTARATE AND FE-DEPENDENT OXYGENASE FAMILY PROTEIN"/>
    <property type="match status" value="1"/>
</dbReference>
<dbReference type="InterPro" id="IPR005123">
    <property type="entry name" value="Oxoglu/Fe-dep_dioxygenase_dom"/>
</dbReference>